<dbReference type="GeneID" id="19113237"/>
<name>M2LVC5_BAUPA</name>
<gene>
    <name evidence="1" type="ORF">BAUCODRAFT_374180</name>
</gene>
<organism evidence="1 2">
    <name type="scientific">Baudoinia panamericana (strain UAMH 10762)</name>
    <name type="common">Angels' share fungus</name>
    <name type="synonym">Baudoinia compniacensis (strain UAMH 10762)</name>
    <dbReference type="NCBI Taxonomy" id="717646"/>
    <lineage>
        <taxon>Eukaryota</taxon>
        <taxon>Fungi</taxon>
        <taxon>Dikarya</taxon>
        <taxon>Ascomycota</taxon>
        <taxon>Pezizomycotina</taxon>
        <taxon>Dothideomycetes</taxon>
        <taxon>Dothideomycetidae</taxon>
        <taxon>Mycosphaerellales</taxon>
        <taxon>Teratosphaeriaceae</taxon>
        <taxon>Baudoinia</taxon>
    </lineage>
</organism>
<proteinExistence type="predicted"/>
<evidence type="ECO:0000313" key="2">
    <source>
        <dbReference type="Proteomes" id="UP000011761"/>
    </source>
</evidence>
<reference evidence="1 2" key="1">
    <citation type="journal article" date="2012" name="PLoS Pathog.">
        <title>Diverse lifestyles and strategies of plant pathogenesis encoded in the genomes of eighteen Dothideomycetes fungi.</title>
        <authorList>
            <person name="Ohm R.A."/>
            <person name="Feau N."/>
            <person name="Henrissat B."/>
            <person name="Schoch C.L."/>
            <person name="Horwitz B.A."/>
            <person name="Barry K.W."/>
            <person name="Condon B.J."/>
            <person name="Copeland A.C."/>
            <person name="Dhillon B."/>
            <person name="Glaser F."/>
            <person name="Hesse C.N."/>
            <person name="Kosti I."/>
            <person name="LaButti K."/>
            <person name="Lindquist E.A."/>
            <person name="Lucas S."/>
            <person name="Salamov A.A."/>
            <person name="Bradshaw R.E."/>
            <person name="Ciuffetti L."/>
            <person name="Hamelin R.C."/>
            <person name="Kema G.H.J."/>
            <person name="Lawrence C."/>
            <person name="Scott J.A."/>
            <person name="Spatafora J.W."/>
            <person name="Turgeon B.G."/>
            <person name="de Wit P.J.G.M."/>
            <person name="Zhong S."/>
            <person name="Goodwin S.B."/>
            <person name="Grigoriev I.V."/>
        </authorList>
    </citation>
    <scope>NUCLEOTIDE SEQUENCE [LARGE SCALE GENOMIC DNA]</scope>
    <source>
        <strain evidence="1 2">UAMH 10762</strain>
    </source>
</reference>
<keyword evidence="2" id="KW-1185">Reference proteome</keyword>
<dbReference type="KEGG" id="bcom:BAUCODRAFT_374180"/>
<dbReference type="HOGENOM" id="CLU_1895801_0_0_1"/>
<dbReference type="RefSeq" id="XP_007673810.1">
    <property type="nucleotide sequence ID" value="XM_007675620.1"/>
</dbReference>
<dbReference type="EMBL" id="KB445552">
    <property type="protein sequence ID" value="EMC98572.1"/>
    <property type="molecule type" value="Genomic_DNA"/>
</dbReference>
<protein>
    <submittedName>
        <fullName evidence="1">Uncharacterized protein</fullName>
    </submittedName>
</protein>
<evidence type="ECO:0000313" key="1">
    <source>
        <dbReference type="EMBL" id="EMC98572.1"/>
    </source>
</evidence>
<sequence>MSAIIAGWEKLNCIRSRYGKAISMLCRAGGGTSPSAPVLKARAELGSGWRIQTTKAMLTPEGGAEDVQTDRPSEAFNVEHHHASEDESDVDPEVAAAEYTANNAANLKPFIRSGLKKICKHKVPFRLLATSFHP</sequence>
<dbReference type="AlphaFoldDB" id="M2LVC5"/>
<accession>M2LVC5</accession>
<dbReference type="Proteomes" id="UP000011761">
    <property type="component" value="Unassembled WGS sequence"/>
</dbReference>